<protein>
    <recommendedName>
        <fullName evidence="11">von Willebrand factor A domain-containing protein 7</fullName>
    </recommendedName>
</protein>
<dbReference type="Gene3D" id="3.40.50.410">
    <property type="entry name" value="von Willebrand factor, type A domain"/>
    <property type="match status" value="1"/>
</dbReference>
<dbReference type="Pfam" id="PF25107">
    <property type="entry name" value="VWA7_N"/>
    <property type="match status" value="1"/>
</dbReference>
<dbReference type="InterPro" id="IPR056861">
    <property type="entry name" value="HMCN1-like_VWA"/>
</dbReference>
<dbReference type="InterPro" id="IPR057615">
    <property type="entry name" value="Ig_VWA7"/>
</dbReference>
<evidence type="ECO:0000256" key="3">
    <source>
        <dbReference type="ARBA" id="ARBA00022729"/>
    </source>
</evidence>
<feature type="domain" description="Hemicentin/VWA7 galactose-binding" evidence="5">
    <location>
        <begin position="510"/>
        <end position="607"/>
    </location>
</feature>
<dbReference type="InterPro" id="IPR056862">
    <property type="entry name" value="VWA7_N"/>
</dbReference>
<feature type="domain" description="VWA7 N-terminal" evidence="8">
    <location>
        <begin position="82"/>
        <end position="306"/>
    </location>
</feature>
<dbReference type="SUPFAM" id="SSF53300">
    <property type="entry name" value="vWA-like"/>
    <property type="match status" value="1"/>
</dbReference>
<reference evidence="9" key="1">
    <citation type="submission" date="2025-08" db="UniProtKB">
        <authorList>
            <consortium name="Ensembl"/>
        </authorList>
    </citation>
    <scope>IDENTIFICATION</scope>
</reference>
<evidence type="ECO:0000259" key="5">
    <source>
        <dbReference type="Pfam" id="PF23560"/>
    </source>
</evidence>
<evidence type="ECO:0000256" key="1">
    <source>
        <dbReference type="ARBA" id="ARBA00004613"/>
    </source>
</evidence>
<evidence type="ECO:0000259" key="8">
    <source>
        <dbReference type="Pfam" id="PF25107"/>
    </source>
</evidence>
<dbReference type="Pfam" id="PF23560">
    <property type="entry name" value="GBD_Hemicentin"/>
    <property type="match status" value="1"/>
</dbReference>
<proteinExistence type="predicted"/>
<organism evidence="9 10">
    <name type="scientific">Oryzias sinensis</name>
    <name type="common">Chinese medaka</name>
    <dbReference type="NCBI Taxonomy" id="183150"/>
    <lineage>
        <taxon>Eukaryota</taxon>
        <taxon>Metazoa</taxon>
        <taxon>Chordata</taxon>
        <taxon>Craniata</taxon>
        <taxon>Vertebrata</taxon>
        <taxon>Euteleostomi</taxon>
        <taxon>Actinopterygii</taxon>
        <taxon>Neopterygii</taxon>
        <taxon>Teleostei</taxon>
        <taxon>Neoteleostei</taxon>
        <taxon>Acanthomorphata</taxon>
        <taxon>Ovalentaria</taxon>
        <taxon>Atherinomorphae</taxon>
        <taxon>Beloniformes</taxon>
        <taxon>Adrianichthyidae</taxon>
        <taxon>Oryziinae</taxon>
        <taxon>Oryzias</taxon>
    </lineage>
</organism>
<keyword evidence="3" id="KW-0732">Signal</keyword>
<dbReference type="Pfam" id="PF25106">
    <property type="entry name" value="VWA_4"/>
    <property type="match status" value="1"/>
</dbReference>
<dbReference type="AlphaFoldDB" id="A0A8C7ZRW4"/>
<dbReference type="GeneTree" id="ENSGT00390000011517"/>
<evidence type="ECO:0008006" key="11">
    <source>
        <dbReference type="Google" id="ProtNLM"/>
    </source>
</evidence>
<name>A0A8C7ZRW4_9TELE</name>
<evidence type="ECO:0000259" key="7">
    <source>
        <dbReference type="Pfam" id="PF25106"/>
    </source>
</evidence>
<dbReference type="Ensembl" id="ENSOSIT00000049584.1">
    <property type="protein sequence ID" value="ENSOSIP00000047181.1"/>
    <property type="gene ID" value="ENSOSIG00000022326.1"/>
</dbReference>
<dbReference type="Proteomes" id="UP000694383">
    <property type="component" value="Unplaced"/>
</dbReference>
<reference evidence="9" key="2">
    <citation type="submission" date="2025-09" db="UniProtKB">
        <authorList>
            <consortium name="Ensembl"/>
        </authorList>
    </citation>
    <scope>IDENTIFICATION</scope>
</reference>
<accession>A0A8C7ZRW4</accession>
<feature type="domain" description="Hemicentin-1-like von Willebrand factor A" evidence="7">
    <location>
        <begin position="318"/>
        <end position="491"/>
    </location>
</feature>
<evidence type="ECO:0000259" key="6">
    <source>
        <dbReference type="Pfam" id="PF23619"/>
    </source>
</evidence>
<dbReference type="GO" id="GO:0005576">
    <property type="term" value="C:extracellular region"/>
    <property type="evidence" value="ECO:0007669"/>
    <property type="project" value="UniProtKB-SubCell"/>
</dbReference>
<comment type="subcellular location">
    <subcellularLocation>
        <location evidence="1">Secreted</location>
    </subcellularLocation>
</comment>
<keyword evidence="2" id="KW-0964">Secreted</keyword>
<evidence type="ECO:0000256" key="2">
    <source>
        <dbReference type="ARBA" id="ARBA00022525"/>
    </source>
</evidence>
<evidence type="ECO:0000313" key="9">
    <source>
        <dbReference type="Ensembl" id="ENSOSIP00000047181.1"/>
    </source>
</evidence>
<evidence type="ECO:0000313" key="10">
    <source>
        <dbReference type="Proteomes" id="UP000694383"/>
    </source>
</evidence>
<dbReference type="PANTHER" id="PTHR14905:SF18">
    <property type="entry name" value="VON WILLEBRAND FACTOR A DOMAIN-CONTAINING 10, TANDEM DUPLICATE 1-RELATED"/>
    <property type="match status" value="1"/>
</dbReference>
<keyword evidence="10" id="KW-1185">Reference proteome</keyword>
<dbReference type="PANTHER" id="PTHR14905">
    <property type="entry name" value="NG37"/>
    <property type="match status" value="1"/>
</dbReference>
<feature type="domain" description="VWA7 Ig-like" evidence="6">
    <location>
        <begin position="718"/>
        <end position="817"/>
    </location>
</feature>
<keyword evidence="4" id="KW-0325">Glycoprotein</keyword>
<sequence>MQRERAEQEVVLIISAKMQLELAVLCLLLLQPGAQSFGILPGKSLNHLEITKQAILNATVQTCRSLALAEGTNFNFPTQPFTVEGVTTACNAKHSSRTFKEAITFIQLKNAQVDIRYALDGSFHFDNEMLVQGKRIITEGLTAVKASNTQGNYEAARQMLGKILHPLQDFYSHSNWVELGNEFPNSNLIRADASIGNIAEKSRATCRSCVDDDCRNNILEDIIAEKTLTSGYFDIAILTSTKPPGKCSHGGVVDQTSRIEPKGGINKDSLTSSHGHLHTTAANMAVAATSQLLEDVQKAAGDKLFLEMMGIFKGSSKALCFVIDTSKSMSDNIETVKTVASSIIDSDAGTDRKPSWYILVPFSDPGFGPALKTSDSTVFKETINSLTTTGGGDDPEQSLSGLQLALTAAPFKSEIFVFTDAPAKDKNLKSTVIALIERTQTVVNFMITDSSLTNRRRRRDEQQSRMIAADDAQLYRDLAQASGGLAIEVTKAELPTAASIIKQSTSGSEVTLLQAARNPGKSDTFTFTVDETVTSVRVYIIGLSVTFTLKSPTGTSQQSTDSSGSLIKTSQSVGNFRTLELQTQVGGWELKMVSTNPYTLKVTGQSSIDFMFEFVAPSSGPLSGFDVLETRPRAGLNSSLFVSLSGSDSASLTEVALVELSGLEEVKGVLVPQDAGNYLVQVDRIPTVEFVLRVTGILPSSSNVFQRQSPTNFRASNLTMTAHSNSIIVPGTPFSVPFFVMSGGAGGNLTIQVTNNRLFDSTYPSTLWLESGNSTNGTVTLSAPLNTPSGTDVVLTIEAETPGATDINYIVLRFSVVNPGADFTPPVCQRLSLQSKCPENCSQSMWELSVRVTDGADGTGVERVSLYRGTGTLNTSLQAGNENITLVSYISSCCSPEVDLLVVDRVGNVGHCLFNGNEVSTRLAQSSFLCLSLLAVGLHLLVELSFR</sequence>
<dbReference type="InterPro" id="IPR036465">
    <property type="entry name" value="vWFA_dom_sf"/>
</dbReference>
<dbReference type="Pfam" id="PF23619">
    <property type="entry name" value="Ig_VWA7"/>
    <property type="match status" value="1"/>
</dbReference>
<evidence type="ECO:0000256" key="4">
    <source>
        <dbReference type="ARBA" id="ARBA00023180"/>
    </source>
</evidence>
<dbReference type="InterPro" id="IPR052577">
    <property type="entry name" value="VWA7"/>
</dbReference>
<dbReference type="InterPro" id="IPR056475">
    <property type="entry name" value="GBD_Hemicentin/VWA7"/>
</dbReference>